<accession>A0A7Y9ZAR0</accession>
<dbReference type="SUPFAM" id="SSF50494">
    <property type="entry name" value="Trypsin-like serine proteases"/>
    <property type="match status" value="1"/>
</dbReference>
<protein>
    <recommendedName>
        <fullName evidence="7">Serine protease</fullName>
        <ecNumber evidence="7">3.4.21.-</ecNumber>
    </recommendedName>
</protein>
<gene>
    <name evidence="8" type="ORF">BKA03_001855</name>
</gene>
<dbReference type="GO" id="GO:0004252">
    <property type="term" value="F:serine-type endopeptidase activity"/>
    <property type="evidence" value="ECO:0007669"/>
    <property type="project" value="TreeGrafter"/>
</dbReference>
<dbReference type="RefSeq" id="WP_062076226.1">
    <property type="nucleotide sequence ID" value="NZ_BBRC01000021.1"/>
</dbReference>
<dbReference type="PANTHER" id="PTHR45980:SF9">
    <property type="entry name" value="PROTEASE DO-LIKE 10, MITOCHONDRIAL-RELATED"/>
    <property type="match status" value="1"/>
</dbReference>
<dbReference type="PRINTS" id="PR00839">
    <property type="entry name" value="V8PROTEASE"/>
</dbReference>
<evidence type="ECO:0000256" key="7">
    <source>
        <dbReference type="RuleBase" id="RU004296"/>
    </source>
</evidence>
<organism evidence="8 9">
    <name type="scientific">Demequina lutea</name>
    <dbReference type="NCBI Taxonomy" id="431489"/>
    <lineage>
        <taxon>Bacteria</taxon>
        <taxon>Bacillati</taxon>
        <taxon>Actinomycetota</taxon>
        <taxon>Actinomycetes</taxon>
        <taxon>Micrococcales</taxon>
        <taxon>Demequinaceae</taxon>
        <taxon>Demequina</taxon>
    </lineage>
</organism>
<evidence type="ECO:0000256" key="2">
    <source>
        <dbReference type="ARBA" id="ARBA00022670"/>
    </source>
</evidence>
<dbReference type="Gene3D" id="2.40.10.10">
    <property type="entry name" value="Trypsin-like serine proteases"/>
    <property type="match status" value="2"/>
</dbReference>
<feature type="signal peptide" evidence="7">
    <location>
        <begin position="1"/>
        <end position="17"/>
    </location>
</feature>
<dbReference type="PROSITE" id="PS51257">
    <property type="entry name" value="PROKAR_LIPOPROTEIN"/>
    <property type="match status" value="1"/>
</dbReference>
<comment type="similarity">
    <text evidence="1 7">Belongs to the peptidase S1B family.</text>
</comment>
<evidence type="ECO:0000313" key="8">
    <source>
        <dbReference type="EMBL" id="NYI41736.1"/>
    </source>
</evidence>
<dbReference type="InterPro" id="IPR009003">
    <property type="entry name" value="Peptidase_S1_PA"/>
</dbReference>
<comment type="caution">
    <text evidence="8">The sequence shown here is derived from an EMBL/GenBank/DDBJ whole genome shotgun (WGS) entry which is preliminary data.</text>
</comment>
<evidence type="ECO:0000256" key="5">
    <source>
        <dbReference type="ARBA" id="ARBA00022825"/>
    </source>
</evidence>
<dbReference type="GO" id="GO:0006508">
    <property type="term" value="P:proteolysis"/>
    <property type="evidence" value="ECO:0007669"/>
    <property type="project" value="UniProtKB-KW"/>
</dbReference>
<dbReference type="AlphaFoldDB" id="A0A7Y9ZAR0"/>
<dbReference type="InterPro" id="IPR043504">
    <property type="entry name" value="Peptidase_S1_PA_chymotrypsin"/>
</dbReference>
<evidence type="ECO:0000256" key="4">
    <source>
        <dbReference type="ARBA" id="ARBA00022801"/>
    </source>
</evidence>
<feature type="chain" id="PRO_5039758759" description="Serine protease" evidence="7">
    <location>
        <begin position="18"/>
        <end position="238"/>
    </location>
</feature>
<sequence>MRLAVGAGAILAAAAVAACGVIPAPPGPLKTTFIPEATPVAATATPSSDGFTTEQHLAVRIRVATCQGWATGSGWILNSHEVITNRHVAEGATHIEVTTYDGHDYVVNSSLIAKTPDLALLNLDDVFTESATMAEIVPTNGAPMTVVGYPLGQALTVAQGHFIGTEVDSLGDSGQNVWLINAHIDHGSSGSPVYDAAGKVVAIVYAGDPEWDALAWPASSLQGLLDDPTGWTNNSAAC</sequence>
<dbReference type="EMBL" id="JACBZO010000001">
    <property type="protein sequence ID" value="NYI41736.1"/>
    <property type="molecule type" value="Genomic_DNA"/>
</dbReference>
<dbReference type="Pfam" id="PF13365">
    <property type="entry name" value="Trypsin_2"/>
    <property type="match status" value="1"/>
</dbReference>
<dbReference type="EC" id="3.4.21.-" evidence="7"/>
<feature type="active site" description="Charge relay system" evidence="6">
    <location>
        <position position="189"/>
    </location>
</feature>
<evidence type="ECO:0000256" key="1">
    <source>
        <dbReference type="ARBA" id="ARBA00008764"/>
    </source>
</evidence>
<keyword evidence="2 7" id="KW-0645">Protease</keyword>
<feature type="active site" description="Charge relay system" evidence="6">
    <location>
        <position position="117"/>
    </location>
</feature>
<keyword evidence="5 7" id="KW-0720">Serine protease</keyword>
<evidence type="ECO:0000313" key="9">
    <source>
        <dbReference type="Proteomes" id="UP000547973"/>
    </source>
</evidence>
<dbReference type="OrthoDB" id="9766361at2"/>
<dbReference type="InterPro" id="IPR008256">
    <property type="entry name" value="Peptidase_S1B"/>
</dbReference>
<keyword evidence="3 7" id="KW-0732">Signal</keyword>
<keyword evidence="4 7" id="KW-0378">Hydrolase</keyword>
<name>A0A7Y9ZAR0_9MICO</name>
<evidence type="ECO:0000256" key="6">
    <source>
        <dbReference type="PIRSR" id="PIRSR608256-1"/>
    </source>
</evidence>
<dbReference type="PANTHER" id="PTHR45980">
    <property type="match status" value="1"/>
</dbReference>
<evidence type="ECO:0000256" key="3">
    <source>
        <dbReference type="ARBA" id="ARBA00022729"/>
    </source>
</evidence>
<dbReference type="Proteomes" id="UP000547973">
    <property type="component" value="Unassembled WGS sequence"/>
</dbReference>
<keyword evidence="9" id="KW-1185">Reference proteome</keyword>
<reference evidence="8 9" key="1">
    <citation type="submission" date="2020-07" db="EMBL/GenBank/DDBJ databases">
        <title>Sequencing the genomes of 1000 actinobacteria strains.</title>
        <authorList>
            <person name="Klenk H.-P."/>
        </authorList>
    </citation>
    <scope>NUCLEOTIDE SEQUENCE [LARGE SCALE GENOMIC DNA]</scope>
    <source>
        <strain evidence="8 9">DSM 19970</strain>
    </source>
</reference>
<proteinExistence type="inferred from homology"/>
<feature type="active site" description="Charge relay system" evidence="6">
    <location>
        <position position="87"/>
    </location>
</feature>